<protein>
    <submittedName>
        <fullName evidence="2">Uncharacterized protein</fullName>
    </submittedName>
</protein>
<dbReference type="EMBL" id="LFZO01000343">
    <property type="protein sequence ID" value="KXT09446.1"/>
    <property type="molecule type" value="Genomic_DNA"/>
</dbReference>
<evidence type="ECO:0000313" key="2">
    <source>
        <dbReference type="EMBL" id="KXT09446.1"/>
    </source>
</evidence>
<sequence>MNSKMKDEEDTLTYSKLAKTKRSGDLSKQDLEVETGLPLPKEAWGKICNLGRNTARSKRRDETYIAFDNESEEDYTAGPVRFVNASDGVNKVAALLMTMNLSKKIQQAVQGQRSFNKAEQKAILKRRAPHNLNRELLSEIGSHRRRLQQKESSAEEAEVAAMKKELERLQLMQENVQLRRQGSDAQLESQAMMLRRVQASVTTILEEVFEVSDLVQPQIAEPQALPEELDLQKEYQAFCKDLENGNSYKDTEDSVAELQIFGQESLEIAKPALTPEQQGKCNASKAPAFYEAQDRLQNALTRFELRGSDRELDRQVATDESEEAFDLRWIQRYRELTHAVIEAEEGLAKAKAGATKAGFRIRLESQSSGFSDRDDDGYRESWVAEVLSSIPRDAINAWLAVLPEDADPERKGDLDADPWDARDIEICDSVSMVADGSRRRRIDRWQLACGL</sequence>
<dbReference type="OrthoDB" id="5391053at2759"/>
<dbReference type="AlphaFoldDB" id="A0A139I3Y2"/>
<dbReference type="Proteomes" id="UP000073492">
    <property type="component" value="Unassembled WGS sequence"/>
</dbReference>
<comment type="caution">
    <text evidence="2">The sequence shown here is derived from an EMBL/GenBank/DDBJ whole genome shotgun (WGS) entry which is preliminary data.</text>
</comment>
<keyword evidence="1" id="KW-0175">Coiled coil</keyword>
<organism evidence="2 3">
    <name type="scientific">Pseudocercospora musae</name>
    <dbReference type="NCBI Taxonomy" id="113226"/>
    <lineage>
        <taxon>Eukaryota</taxon>
        <taxon>Fungi</taxon>
        <taxon>Dikarya</taxon>
        <taxon>Ascomycota</taxon>
        <taxon>Pezizomycotina</taxon>
        <taxon>Dothideomycetes</taxon>
        <taxon>Dothideomycetidae</taxon>
        <taxon>Mycosphaerellales</taxon>
        <taxon>Mycosphaerellaceae</taxon>
        <taxon>Pseudocercospora</taxon>
    </lineage>
</organism>
<evidence type="ECO:0000256" key="1">
    <source>
        <dbReference type="SAM" id="Coils"/>
    </source>
</evidence>
<evidence type="ECO:0000313" key="3">
    <source>
        <dbReference type="Proteomes" id="UP000073492"/>
    </source>
</evidence>
<accession>A0A139I3Y2</accession>
<keyword evidence="3" id="KW-1185">Reference proteome</keyword>
<gene>
    <name evidence="2" type="ORF">AC579_5990</name>
</gene>
<name>A0A139I3Y2_9PEZI</name>
<proteinExistence type="predicted"/>
<reference evidence="2 3" key="1">
    <citation type="submission" date="2015-07" db="EMBL/GenBank/DDBJ databases">
        <title>Comparative genomics of the Sigatoka disease complex on banana suggests a link between parallel evolutionary changes in Pseudocercospora fijiensis and Pseudocercospora eumusae and increased virulence on the banana host.</title>
        <authorList>
            <person name="Chang T.-C."/>
            <person name="Salvucci A."/>
            <person name="Crous P.W."/>
            <person name="Stergiopoulos I."/>
        </authorList>
    </citation>
    <scope>NUCLEOTIDE SEQUENCE [LARGE SCALE GENOMIC DNA]</scope>
    <source>
        <strain evidence="2 3">CBS 116634</strain>
    </source>
</reference>
<feature type="coiled-coil region" evidence="1">
    <location>
        <begin position="147"/>
        <end position="181"/>
    </location>
</feature>